<dbReference type="AlphaFoldDB" id="A0A830F828"/>
<sequence>MPTARTAAVVGAAGGVGATRLCVEAGALLAAAGEDVLVLDVAHATQGLSTYVDARLDPDATALLTDPSVAVADAAYTLDAPGDGALDLAPAHASLTRSAEALTPEAGERVGERLAEATERYDYVLVDTPPLLTNPAVGAATAADRVVAVTVADDRGVDALARERGRFADVGVEASVVVANRAIPDALPDADVAVPETALGSESEAPAVTPADPDDYTRSVASLLGALFAVDELVDDAAPGFLAGLRRRLS</sequence>
<gene>
    <name evidence="2" type="ORF">GCM10009037_10730</name>
</gene>
<dbReference type="InterPro" id="IPR027417">
    <property type="entry name" value="P-loop_NTPase"/>
</dbReference>
<feature type="domain" description="AAA" evidence="1">
    <location>
        <begin position="5"/>
        <end position="154"/>
    </location>
</feature>
<dbReference type="Pfam" id="PF13614">
    <property type="entry name" value="AAA_31"/>
    <property type="match status" value="1"/>
</dbReference>
<reference evidence="2 3" key="1">
    <citation type="journal article" date="2019" name="Int. J. Syst. Evol. Microbiol.">
        <title>The Global Catalogue of Microorganisms (GCM) 10K type strain sequencing project: providing services to taxonomists for standard genome sequencing and annotation.</title>
        <authorList>
            <consortium name="The Broad Institute Genomics Platform"/>
            <consortium name="The Broad Institute Genome Sequencing Center for Infectious Disease"/>
            <person name="Wu L."/>
            <person name="Ma J."/>
        </authorList>
    </citation>
    <scope>NUCLEOTIDE SEQUENCE [LARGE SCALE GENOMIC DNA]</scope>
    <source>
        <strain evidence="2 3">JCM 19585</strain>
    </source>
</reference>
<evidence type="ECO:0000313" key="2">
    <source>
        <dbReference type="EMBL" id="GGL28872.1"/>
    </source>
</evidence>
<organism evidence="2 3">
    <name type="scientific">Halarchaeum grantii</name>
    <dbReference type="NCBI Taxonomy" id="1193105"/>
    <lineage>
        <taxon>Archaea</taxon>
        <taxon>Methanobacteriati</taxon>
        <taxon>Methanobacteriota</taxon>
        <taxon>Stenosarchaea group</taxon>
        <taxon>Halobacteria</taxon>
        <taxon>Halobacteriales</taxon>
        <taxon>Halobacteriaceae</taxon>
    </lineage>
</organism>
<name>A0A830F828_9EURY</name>
<dbReference type="Gene3D" id="3.40.50.300">
    <property type="entry name" value="P-loop containing nucleotide triphosphate hydrolases"/>
    <property type="match status" value="1"/>
</dbReference>
<evidence type="ECO:0000259" key="1">
    <source>
        <dbReference type="Pfam" id="PF13614"/>
    </source>
</evidence>
<proteinExistence type="predicted"/>
<protein>
    <recommendedName>
        <fullName evidence="1">AAA domain-containing protein</fullName>
    </recommendedName>
</protein>
<dbReference type="InterPro" id="IPR025669">
    <property type="entry name" value="AAA_dom"/>
</dbReference>
<keyword evidence="3" id="KW-1185">Reference proteome</keyword>
<dbReference type="RefSeq" id="WP_188880109.1">
    <property type="nucleotide sequence ID" value="NZ_BMPF01000001.1"/>
</dbReference>
<dbReference type="OrthoDB" id="313523at2157"/>
<dbReference type="PANTHER" id="PTHR13696">
    <property type="entry name" value="P-LOOP CONTAINING NUCLEOSIDE TRIPHOSPHATE HYDROLASE"/>
    <property type="match status" value="1"/>
</dbReference>
<evidence type="ECO:0000313" key="3">
    <source>
        <dbReference type="Proteomes" id="UP000628840"/>
    </source>
</evidence>
<accession>A0A830F828</accession>
<dbReference type="SUPFAM" id="SSF52540">
    <property type="entry name" value="P-loop containing nucleoside triphosphate hydrolases"/>
    <property type="match status" value="1"/>
</dbReference>
<dbReference type="PANTHER" id="PTHR13696:SF52">
    <property type="entry name" value="PARA FAMILY PROTEIN CT_582"/>
    <property type="match status" value="1"/>
</dbReference>
<dbReference type="InterPro" id="IPR050678">
    <property type="entry name" value="DNA_Partitioning_ATPase"/>
</dbReference>
<dbReference type="EMBL" id="BMPF01000001">
    <property type="protein sequence ID" value="GGL28872.1"/>
    <property type="molecule type" value="Genomic_DNA"/>
</dbReference>
<comment type="caution">
    <text evidence="2">The sequence shown here is derived from an EMBL/GenBank/DDBJ whole genome shotgun (WGS) entry which is preliminary data.</text>
</comment>
<dbReference type="Proteomes" id="UP000628840">
    <property type="component" value="Unassembled WGS sequence"/>
</dbReference>